<feature type="region of interest" description="Disordered" evidence="1">
    <location>
        <begin position="1"/>
        <end position="53"/>
    </location>
</feature>
<proteinExistence type="predicted"/>
<dbReference type="PANTHER" id="PTHR34833:SF1">
    <property type="entry name" value="GENE, 17359-RELATED"/>
    <property type="match status" value="1"/>
</dbReference>
<name>A0A3Q3A9H4_KRYMA</name>
<organism evidence="2 3">
    <name type="scientific">Kryptolebias marmoratus</name>
    <name type="common">Mangrove killifish</name>
    <name type="synonym">Rivulus marmoratus</name>
    <dbReference type="NCBI Taxonomy" id="37003"/>
    <lineage>
        <taxon>Eukaryota</taxon>
        <taxon>Metazoa</taxon>
        <taxon>Chordata</taxon>
        <taxon>Craniata</taxon>
        <taxon>Vertebrata</taxon>
        <taxon>Euteleostomi</taxon>
        <taxon>Actinopterygii</taxon>
        <taxon>Neopterygii</taxon>
        <taxon>Teleostei</taxon>
        <taxon>Neoteleostei</taxon>
        <taxon>Acanthomorphata</taxon>
        <taxon>Ovalentaria</taxon>
        <taxon>Atherinomorphae</taxon>
        <taxon>Cyprinodontiformes</taxon>
        <taxon>Rivulidae</taxon>
        <taxon>Kryptolebias</taxon>
    </lineage>
</organism>
<protein>
    <submittedName>
        <fullName evidence="2">Uncharacterized protein</fullName>
    </submittedName>
</protein>
<evidence type="ECO:0000313" key="3">
    <source>
        <dbReference type="Proteomes" id="UP000264800"/>
    </source>
</evidence>
<feature type="compositionally biased region" description="Basic and acidic residues" evidence="1">
    <location>
        <begin position="42"/>
        <end position="53"/>
    </location>
</feature>
<reference evidence="2" key="2">
    <citation type="submission" date="2025-09" db="UniProtKB">
        <authorList>
            <consortium name="Ensembl"/>
        </authorList>
    </citation>
    <scope>IDENTIFICATION</scope>
</reference>
<reference evidence="2" key="1">
    <citation type="submission" date="2025-08" db="UniProtKB">
        <authorList>
            <consortium name="Ensembl"/>
        </authorList>
    </citation>
    <scope>IDENTIFICATION</scope>
</reference>
<sequence>MKLGVPGGARPRLEPDSRPVPPRSVPVVQPRTPGSQTKKNSTRREGAKDKGEEKLVSKAWLGQCRPDGIRDYRPRSNYFPLYVGVGATSPEATTDLSYLWRAAPHSRPPLPRRRYVGEVGWGWQHNQLLNRDVLLNNMQIKKTELRVALEDRVTQKFQNPLYPFLWIKFPYLLCVFCVK</sequence>
<keyword evidence="3" id="KW-1185">Reference proteome</keyword>
<evidence type="ECO:0000256" key="1">
    <source>
        <dbReference type="SAM" id="MobiDB-lite"/>
    </source>
</evidence>
<dbReference type="PANTHER" id="PTHR34833">
    <property type="entry name" value="GENE, 17359-RELATED"/>
    <property type="match status" value="1"/>
</dbReference>
<dbReference type="InterPro" id="IPR027814">
    <property type="entry name" value="DUF4562"/>
</dbReference>
<dbReference type="GeneTree" id="ENSGT00940000170113"/>
<dbReference type="Proteomes" id="UP000264800">
    <property type="component" value="Unplaced"/>
</dbReference>
<accession>A0A3Q3A9H4</accession>
<dbReference type="Ensembl" id="ENSKMAT00000012760.1">
    <property type="protein sequence ID" value="ENSKMAP00000012575.1"/>
    <property type="gene ID" value="ENSKMAG00000009434.1"/>
</dbReference>
<dbReference type="Pfam" id="PF15123">
    <property type="entry name" value="DUF4562"/>
    <property type="match status" value="1"/>
</dbReference>
<dbReference type="AlphaFoldDB" id="A0A3Q3A9H4"/>
<evidence type="ECO:0000313" key="2">
    <source>
        <dbReference type="Ensembl" id="ENSKMAP00000012575.1"/>
    </source>
</evidence>